<protein>
    <submittedName>
        <fullName evidence="1">Uncharacterized protein</fullName>
    </submittedName>
</protein>
<accession>A0ABU4MSJ1</accession>
<dbReference type="RefSeq" id="WP_193382543.1">
    <property type="nucleotide sequence ID" value="NZ_JABXWF010000011.1"/>
</dbReference>
<keyword evidence="2" id="KW-1185">Reference proteome</keyword>
<dbReference type="EMBL" id="JARAWJ010000014">
    <property type="protein sequence ID" value="MDX3039492.1"/>
    <property type="molecule type" value="Genomic_DNA"/>
</dbReference>
<organism evidence="1 2">
    <name type="scientific">Streptomyces caniscabiei</name>
    <dbReference type="NCBI Taxonomy" id="2746961"/>
    <lineage>
        <taxon>Bacteria</taxon>
        <taxon>Bacillati</taxon>
        <taxon>Actinomycetota</taxon>
        <taxon>Actinomycetes</taxon>
        <taxon>Kitasatosporales</taxon>
        <taxon>Streptomycetaceae</taxon>
        <taxon>Streptomyces</taxon>
    </lineage>
</organism>
<reference evidence="1 2" key="1">
    <citation type="journal article" date="2023" name="Microb. Genom.">
        <title>Mesoterricola silvestris gen. nov., sp. nov., Mesoterricola sediminis sp. nov., Geothrix oryzae sp. nov., Geothrix edaphica sp. nov., Geothrix rubra sp. nov., and Geothrix limicola sp. nov., six novel members of Acidobacteriota isolated from soils.</title>
        <authorList>
            <person name="Weisberg A.J."/>
            <person name="Pearce E."/>
            <person name="Kramer C.G."/>
            <person name="Chang J.H."/>
            <person name="Clarke C.R."/>
        </authorList>
    </citation>
    <scope>NUCLEOTIDE SEQUENCE [LARGE SCALE GENOMIC DNA]</scope>
    <source>
        <strain evidence="1 2">NE20-4-1</strain>
    </source>
</reference>
<dbReference type="Proteomes" id="UP001282474">
    <property type="component" value="Unassembled WGS sequence"/>
</dbReference>
<evidence type="ECO:0000313" key="1">
    <source>
        <dbReference type="EMBL" id="MDX3039492.1"/>
    </source>
</evidence>
<gene>
    <name evidence="1" type="ORF">PV383_20240</name>
</gene>
<comment type="caution">
    <text evidence="1">The sequence shown here is derived from an EMBL/GenBank/DDBJ whole genome shotgun (WGS) entry which is preliminary data.</text>
</comment>
<name>A0ABU4MSJ1_9ACTN</name>
<proteinExistence type="predicted"/>
<sequence length="65" mass="7079">MTARGPAERASQAARSAGRAAGYCWREHPAGNAFCTRQPHADAEHVDYYTGRQTVTATAGVTWRE</sequence>
<evidence type="ECO:0000313" key="2">
    <source>
        <dbReference type="Proteomes" id="UP001282474"/>
    </source>
</evidence>